<name>A0A2G9UQE9_TELCI</name>
<reference evidence="2 3" key="1">
    <citation type="submission" date="2015-09" db="EMBL/GenBank/DDBJ databases">
        <title>Draft genome of the parasitic nematode Teladorsagia circumcincta isolate WARC Sus (inbred).</title>
        <authorList>
            <person name="Mitreva M."/>
        </authorList>
    </citation>
    <scope>NUCLEOTIDE SEQUENCE [LARGE SCALE GENOMIC DNA]</scope>
    <source>
        <strain evidence="2 3">S</strain>
    </source>
</reference>
<feature type="transmembrane region" description="Helical" evidence="1">
    <location>
        <begin position="32"/>
        <end position="53"/>
    </location>
</feature>
<keyword evidence="3" id="KW-1185">Reference proteome</keyword>
<evidence type="ECO:0000313" key="3">
    <source>
        <dbReference type="Proteomes" id="UP000230423"/>
    </source>
</evidence>
<evidence type="ECO:0000256" key="1">
    <source>
        <dbReference type="SAM" id="Phobius"/>
    </source>
</evidence>
<dbReference type="EMBL" id="KZ345666">
    <property type="protein sequence ID" value="PIO72475.1"/>
    <property type="molecule type" value="Genomic_DNA"/>
</dbReference>
<keyword evidence="1" id="KW-0812">Transmembrane</keyword>
<accession>A0A2G9UQE9</accession>
<feature type="transmembrane region" description="Helical" evidence="1">
    <location>
        <begin position="73"/>
        <end position="93"/>
    </location>
</feature>
<gene>
    <name evidence="2" type="ORF">TELCIR_05595</name>
</gene>
<keyword evidence="1" id="KW-0472">Membrane</keyword>
<dbReference type="AlphaFoldDB" id="A0A2G9UQE9"/>
<evidence type="ECO:0000313" key="2">
    <source>
        <dbReference type="EMBL" id="PIO72475.1"/>
    </source>
</evidence>
<protein>
    <submittedName>
        <fullName evidence="2">Uncharacterized protein</fullName>
    </submittedName>
</protein>
<sequence length="94" mass="10654">MSVLQNLDKALLSKGKWPTAFVLCRDSEELKLFFYVVLLCTRPPALEVVFFRYNVLVLFARPPPTSANHITPLFDIIVIAHVICLIANVIELVK</sequence>
<organism evidence="2 3">
    <name type="scientific">Teladorsagia circumcincta</name>
    <name type="common">Brown stomach worm</name>
    <name type="synonym">Ostertagia circumcincta</name>
    <dbReference type="NCBI Taxonomy" id="45464"/>
    <lineage>
        <taxon>Eukaryota</taxon>
        <taxon>Metazoa</taxon>
        <taxon>Ecdysozoa</taxon>
        <taxon>Nematoda</taxon>
        <taxon>Chromadorea</taxon>
        <taxon>Rhabditida</taxon>
        <taxon>Rhabditina</taxon>
        <taxon>Rhabditomorpha</taxon>
        <taxon>Strongyloidea</taxon>
        <taxon>Trichostrongylidae</taxon>
        <taxon>Teladorsagia</taxon>
    </lineage>
</organism>
<keyword evidence="1" id="KW-1133">Transmembrane helix</keyword>
<proteinExistence type="predicted"/>
<dbReference type="Proteomes" id="UP000230423">
    <property type="component" value="Unassembled WGS sequence"/>
</dbReference>